<reference evidence="1 2" key="1">
    <citation type="journal article" date="2020" name="Biotechnol. Biofuels">
        <title>New insights from the biogas microbiome by comprehensive genome-resolved metagenomics of nearly 1600 species originating from multiple anaerobic digesters.</title>
        <authorList>
            <person name="Campanaro S."/>
            <person name="Treu L."/>
            <person name="Rodriguez-R L.M."/>
            <person name="Kovalovszki A."/>
            <person name="Ziels R.M."/>
            <person name="Maus I."/>
            <person name="Zhu X."/>
            <person name="Kougias P.G."/>
            <person name="Basile A."/>
            <person name="Luo G."/>
            <person name="Schluter A."/>
            <person name="Konstantinidis K.T."/>
            <person name="Angelidaki I."/>
        </authorList>
    </citation>
    <scope>NUCLEOTIDE SEQUENCE [LARGE SCALE GENOMIC DNA]</scope>
    <source>
        <strain evidence="1">AS27yjCOA_202</strain>
    </source>
</reference>
<evidence type="ECO:0000313" key="1">
    <source>
        <dbReference type="EMBL" id="NMB91826.1"/>
    </source>
</evidence>
<evidence type="ECO:0000313" key="2">
    <source>
        <dbReference type="Proteomes" id="UP000590542"/>
    </source>
</evidence>
<protein>
    <submittedName>
        <fullName evidence="1">Four helix bundle protein</fullName>
    </submittedName>
</protein>
<dbReference type="AlphaFoldDB" id="A0A7X9E7Q1"/>
<comment type="caution">
    <text evidence="1">The sequence shown here is derived from an EMBL/GenBank/DDBJ whole genome shotgun (WGS) entry which is preliminary data.</text>
</comment>
<dbReference type="Proteomes" id="UP000590542">
    <property type="component" value="Unassembled WGS sequence"/>
</dbReference>
<dbReference type="InterPro" id="IPR036583">
    <property type="entry name" value="23S_rRNA_IVS_sf"/>
</dbReference>
<sequence>MSAPPQRSSKSNTNLLPIIKHLKDTYLIWFGYFQKLPKIHRYTLGLRVDNLFVEIIENLSSASFSKSLEKQDFISLAIRKNDTLKVLMIILWETKSIDNKEYIFLSKQLDEMGKMLGGWISHLQKQNSPGNKLGEKRED</sequence>
<dbReference type="CDD" id="cd16376">
    <property type="entry name" value="Avd_like"/>
    <property type="match status" value="1"/>
</dbReference>
<dbReference type="Gene3D" id="1.20.1440.60">
    <property type="entry name" value="23S rRNA-intervening sequence"/>
    <property type="match status" value="1"/>
</dbReference>
<gene>
    <name evidence="1" type="ORF">GYA37_03195</name>
</gene>
<proteinExistence type="predicted"/>
<dbReference type="EMBL" id="JAAZNV010000011">
    <property type="protein sequence ID" value="NMB91826.1"/>
    <property type="molecule type" value="Genomic_DNA"/>
</dbReference>
<name>A0A7X9E7Q1_UNCKA</name>
<dbReference type="SUPFAM" id="SSF158446">
    <property type="entry name" value="IVS-encoded protein-like"/>
    <property type="match status" value="1"/>
</dbReference>
<dbReference type="InterPro" id="IPR055360">
    <property type="entry name" value="bAvd"/>
</dbReference>
<accession>A0A7X9E7Q1</accession>
<organism evidence="1 2">
    <name type="scientific">candidate division WWE3 bacterium</name>
    <dbReference type="NCBI Taxonomy" id="2053526"/>
    <lineage>
        <taxon>Bacteria</taxon>
        <taxon>Katanobacteria</taxon>
    </lineage>
</organism>